<dbReference type="Proteomes" id="UP000887229">
    <property type="component" value="Unassembled WGS sequence"/>
</dbReference>
<dbReference type="OrthoDB" id="3364175at2759"/>
<dbReference type="InterPro" id="IPR001138">
    <property type="entry name" value="Zn2Cys6_DnaBD"/>
</dbReference>
<gene>
    <name evidence="12" type="ORF">F5Z01DRAFT_681633</name>
</gene>
<dbReference type="GeneID" id="70296613"/>
<keyword evidence="8" id="KW-0539">Nucleus</keyword>
<feature type="transmembrane region" description="Helical" evidence="10">
    <location>
        <begin position="588"/>
        <end position="608"/>
    </location>
</feature>
<evidence type="ECO:0000256" key="7">
    <source>
        <dbReference type="ARBA" id="ARBA00023163"/>
    </source>
</evidence>
<dbReference type="CDD" id="cd14654">
    <property type="entry name" value="ZIP_Gal4"/>
    <property type="match status" value="1"/>
</dbReference>
<comment type="subcellular location">
    <subcellularLocation>
        <location evidence="1">Nucleus</location>
    </subcellularLocation>
</comment>
<dbReference type="GO" id="GO:0000981">
    <property type="term" value="F:DNA-binding transcription factor activity, RNA polymerase II-specific"/>
    <property type="evidence" value="ECO:0007669"/>
    <property type="project" value="InterPro"/>
</dbReference>
<dbReference type="RefSeq" id="XP_046118055.1">
    <property type="nucleotide sequence ID" value="XM_046265710.1"/>
</dbReference>
<dbReference type="Gene3D" id="1.20.5.170">
    <property type="match status" value="1"/>
</dbReference>
<dbReference type="Pfam" id="PF00172">
    <property type="entry name" value="Zn_clus"/>
    <property type="match status" value="1"/>
</dbReference>
<evidence type="ECO:0000256" key="6">
    <source>
        <dbReference type="ARBA" id="ARBA00023159"/>
    </source>
</evidence>
<evidence type="ECO:0000256" key="10">
    <source>
        <dbReference type="SAM" id="Phobius"/>
    </source>
</evidence>
<evidence type="ECO:0000256" key="9">
    <source>
        <dbReference type="ARBA" id="ARBA00023277"/>
    </source>
</evidence>
<evidence type="ECO:0000256" key="3">
    <source>
        <dbReference type="ARBA" id="ARBA00022833"/>
    </source>
</evidence>
<evidence type="ECO:0000256" key="2">
    <source>
        <dbReference type="ARBA" id="ARBA00022723"/>
    </source>
</evidence>
<feature type="domain" description="Zn(2)-C6 fungal-type" evidence="11">
    <location>
        <begin position="61"/>
        <end position="91"/>
    </location>
</feature>
<evidence type="ECO:0000256" key="8">
    <source>
        <dbReference type="ARBA" id="ARBA00023242"/>
    </source>
</evidence>
<dbReference type="InterPro" id="IPR005600">
    <property type="entry name" value="Gal4_dimer_dom"/>
</dbReference>
<evidence type="ECO:0000256" key="4">
    <source>
        <dbReference type="ARBA" id="ARBA00023015"/>
    </source>
</evidence>
<keyword evidence="6" id="KW-0010">Activator</keyword>
<dbReference type="InterPro" id="IPR036864">
    <property type="entry name" value="Zn2-C6_fun-type_DNA-bd_sf"/>
</dbReference>
<keyword evidence="5" id="KW-0238">DNA-binding</keyword>
<dbReference type="PANTHER" id="PTHR47424:SF2">
    <property type="entry name" value="TRANSCRIPTION FACTOR DOMAIN-CONTAINING PROTEIN-RELATED"/>
    <property type="match status" value="1"/>
</dbReference>
<dbReference type="GO" id="GO:0000435">
    <property type="term" value="P:positive regulation of transcription from RNA polymerase II promoter by galactose"/>
    <property type="evidence" value="ECO:0007669"/>
    <property type="project" value="TreeGrafter"/>
</dbReference>
<dbReference type="CDD" id="cd12148">
    <property type="entry name" value="fungal_TF_MHR"/>
    <property type="match status" value="1"/>
</dbReference>
<accession>A0A9P8CQW7</accession>
<dbReference type="InterPro" id="IPR007219">
    <property type="entry name" value="XnlR_reg_dom"/>
</dbReference>
<keyword evidence="10" id="KW-0812">Transmembrane</keyword>
<dbReference type="SUPFAM" id="SSF57701">
    <property type="entry name" value="Zn2/Cys6 DNA-binding domain"/>
    <property type="match status" value="1"/>
</dbReference>
<dbReference type="GO" id="GO:0005634">
    <property type="term" value="C:nucleus"/>
    <property type="evidence" value="ECO:0007669"/>
    <property type="project" value="UniProtKB-SubCell"/>
</dbReference>
<keyword evidence="2" id="KW-0479">Metal-binding</keyword>
<dbReference type="CDD" id="cd00067">
    <property type="entry name" value="GAL4"/>
    <property type="match status" value="1"/>
</dbReference>
<dbReference type="GO" id="GO:0006351">
    <property type="term" value="P:DNA-templated transcription"/>
    <property type="evidence" value="ECO:0007669"/>
    <property type="project" value="InterPro"/>
</dbReference>
<proteinExistence type="predicted"/>
<reference evidence="12" key="1">
    <citation type="journal article" date="2021" name="IMA Fungus">
        <title>Genomic characterization of three marine fungi, including Emericellopsis atlantica sp. nov. with signatures of a generalist lifestyle and marine biomass degradation.</title>
        <authorList>
            <person name="Hagestad O.C."/>
            <person name="Hou L."/>
            <person name="Andersen J.H."/>
            <person name="Hansen E.H."/>
            <person name="Altermark B."/>
            <person name="Li C."/>
            <person name="Kuhnert E."/>
            <person name="Cox R.J."/>
            <person name="Crous P.W."/>
            <person name="Spatafora J.W."/>
            <person name="Lail K."/>
            <person name="Amirebrahimi M."/>
            <person name="Lipzen A."/>
            <person name="Pangilinan J."/>
            <person name="Andreopoulos W."/>
            <person name="Hayes R.D."/>
            <person name="Ng V."/>
            <person name="Grigoriev I.V."/>
            <person name="Jackson S.A."/>
            <person name="Sutton T.D.S."/>
            <person name="Dobson A.D.W."/>
            <person name="Rama T."/>
        </authorList>
    </citation>
    <scope>NUCLEOTIDE SEQUENCE</scope>
    <source>
        <strain evidence="12">TS7</strain>
    </source>
</reference>
<evidence type="ECO:0000313" key="12">
    <source>
        <dbReference type="EMBL" id="KAG9254131.1"/>
    </source>
</evidence>
<dbReference type="Pfam" id="PF03902">
    <property type="entry name" value="Gal4_dimer"/>
    <property type="match status" value="1"/>
</dbReference>
<dbReference type="GO" id="GO:0000978">
    <property type="term" value="F:RNA polymerase II cis-regulatory region sequence-specific DNA binding"/>
    <property type="evidence" value="ECO:0007669"/>
    <property type="project" value="TreeGrafter"/>
</dbReference>
<organism evidence="12 13">
    <name type="scientific">Emericellopsis atlantica</name>
    <dbReference type="NCBI Taxonomy" id="2614577"/>
    <lineage>
        <taxon>Eukaryota</taxon>
        <taxon>Fungi</taxon>
        <taxon>Dikarya</taxon>
        <taxon>Ascomycota</taxon>
        <taxon>Pezizomycotina</taxon>
        <taxon>Sordariomycetes</taxon>
        <taxon>Hypocreomycetidae</taxon>
        <taxon>Hypocreales</taxon>
        <taxon>Bionectriaceae</taxon>
        <taxon>Emericellopsis</taxon>
    </lineage>
</organism>
<comment type="caution">
    <text evidence="12">The sequence shown here is derived from an EMBL/GenBank/DDBJ whole genome shotgun (WGS) entry which is preliminary data.</text>
</comment>
<keyword evidence="10" id="KW-0472">Membrane</keyword>
<evidence type="ECO:0000256" key="5">
    <source>
        <dbReference type="ARBA" id="ARBA00023125"/>
    </source>
</evidence>
<dbReference type="AlphaFoldDB" id="A0A9P8CQW7"/>
<keyword evidence="3" id="KW-0862">Zinc</keyword>
<keyword evidence="7" id="KW-0804">Transcription</keyword>
<dbReference type="SMART" id="SM00066">
    <property type="entry name" value="GAL4"/>
    <property type="match status" value="1"/>
</dbReference>
<protein>
    <submittedName>
        <fullName evidence="12">Lactose regulatory protein LAC9</fullName>
    </submittedName>
</protein>
<name>A0A9P8CQW7_9HYPO</name>
<dbReference type="Pfam" id="PF04082">
    <property type="entry name" value="Fungal_trans"/>
    <property type="match status" value="1"/>
</dbReference>
<keyword evidence="9" id="KW-0119">Carbohydrate metabolism</keyword>
<keyword evidence="13" id="KW-1185">Reference proteome</keyword>
<sequence length="695" mass="77402">MSFPWFLLVWSQTRHSPRLDPDRSLTFRQQIGCNSNFFMAGTPNSIDTTLAVSRMPKHDSSCDSCRIKKLKCSKQRPVCSACRHHGRVCNYSGKIARSPLTRAYLTSVEQRLRQVEDLFAELLPEVDLEEALASQGTGGLEALKVKRASATPVMTHGPETPASDVPLEESISEAVPAEADGFDWQEDVNELADGMAALSVEPKGTGYLGSTAGVFFLRSLLFWLGYPGLGPGPQGRLGDSPENYDRIGASSRLARSIESRQVVEQLIDSYFSIYHRTYPFIHEASFRAQYHEVIPRPRYRSWQMLLHTVLALGAWCIAESQEGVDDDLYHKALQFGEDESLFESANLTLIQALVLLSNLSQKRNKPNTGSNFLGLASRMALSLGLHRELPDWDINLLQREMRRRRRSTTFGRPIILPSKVAMDVHPVLNIPDECLTARTTSLPTESVEPTLYAGLKWQSDLHVHSNHISNLLLSSTGLPPEDVWSLNKELDDWVTRLPSYFQIDSEIAAAEPAVSFARCRLWWRFWNLKIILFRQILMKRAVERAKQGPFPLSTDIENMSRDAAVAAARATIASISSFTETSIPTRLVAWYSIYFLFHASLVIALAVLGDTDSPELATWQADIDKVTNVFRIAYAGNPLAQRCADILGAIVPAQPAASDPWNLPLDDSLLDFGTWPSDAPEFFGPFGWPGAGPGI</sequence>
<dbReference type="PROSITE" id="PS50048">
    <property type="entry name" value="ZN2_CY6_FUNGAL_2"/>
    <property type="match status" value="1"/>
</dbReference>
<evidence type="ECO:0000259" key="11">
    <source>
        <dbReference type="PROSITE" id="PS50048"/>
    </source>
</evidence>
<evidence type="ECO:0000313" key="13">
    <source>
        <dbReference type="Proteomes" id="UP000887229"/>
    </source>
</evidence>
<evidence type="ECO:0000256" key="1">
    <source>
        <dbReference type="ARBA" id="ARBA00004123"/>
    </source>
</evidence>
<dbReference type="InterPro" id="IPR051127">
    <property type="entry name" value="Fungal_SecMet_Regulators"/>
</dbReference>
<dbReference type="FunFam" id="4.10.240.10:FF:000009">
    <property type="entry name" value="C6 transcription factor (Gal4)"/>
    <property type="match status" value="1"/>
</dbReference>
<dbReference type="PROSITE" id="PS00463">
    <property type="entry name" value="ZN2_CY6_FUNGAL_1"/>
    <property type="match status" value="1"/>
</dbReference>
<keyword evidence="10" id="KW-1133">Transmembrane helix</keyword>
<dbReference type="GO" id="GO:0008270">
    <property type="term" value="F:zinc ion binding"/>
    <property type="evidence" value="ECO:0007669"/>
    <property type="project" value="InterPro"/>
</dbReference>
<dbReference type="Gene3D" id="4.10.240.10">
    <property type="entry name" value="Zn(2)-C6 fungal-type DNA-binding domain"/>
    <property type="match status" value="1"/>
</dbReference>
<dbReference type="EMBL" id="MU251255">
    <property type="protein sequence ID" value="KAG9254131.1"/>
    <property type="molecule type" value="Genomic_DNA"/>
</dbReference>
<keyword evidence="4" id="KW-0805">Transcription regulation</keyword>
<dbReference type="PANTHER" id="PTHR47424">
    <property type="entry name" value="REGULATORY PROTEIN GAL4"/>
    <property type="match status" value="1"/>
</dbReference>